<dbReference type="AlphaFoldDB" id="A0A915ALB7"/>
<evidence type="ECO:0000313" key="2">
    <source>
        <dbReference type="WBParaSite" id="PgR011_g016_t01"/>
    </source>
</evidence>
<keyword evidence="1" id="KW-1185">Reference proteome</keyword>
<proteinExistence type="predicted"/>
<reference evidence="2" key="1">
    <citation type="submission" date="2022-11" db="UniProtKB">
        <authorList>
            <consortium name="WormBaseParasite"/>
        </authorList>
    </citation>
    <scope>IDENTIFICATION</scope>
</reference>
<dbReference type="Proteomes" id="UP000887569">
    <property type="component" value="Unplaced"/>
</dbReference>
<dbReference type="WBParaSite" id="PgR011_g016_t01">
    <property type="protein sequence ID" value="PgR011_g016_t01"/>
    <property type="gene ID" value="PgR011_g016"/>
</dbReference>
<protein>
    <submittedName>
        <fullName evidence="2">Uncharacterized protein</fullName>
    </submittedName>
</protein>
<accession>A0A915ALB7</accession>
<sequence length="129" mass="14512">MATAEDSGYQKLWKKHSENPLQFGGDAKSCKLNYGSAYLNDAELRYSSQIDYYEAICLFGLLVMMREDGVNGSHKEHTSQSSKEIELIESVAYNLTKLQECFSIRENVVLYELNGFVAENVTSLGDLPI</sequence>
<name>A0A915ALB7_PARUN</name>
<organism evidence="1 2">
    <name type="scientific">Parascaris univalens</name>
    <name type="common">Nematode worm</name>
    <dbReference type="NCBI Taxonomy" id="6257"/>
    <lineage>
        <taxon>Eukaryota</taxon>
        <taxon>Metazoa</taxon>
        <taxon>Ecdysozoa</taxon>
        <taxon>Nematoda</taxon>
        <taxon>Chromadorea</taxon>
        <taxon>Rhabditida</taxon>
        <taxon>Spirurina</taxon>
        <taxon>Ascaridomorpha</taxon>
        <taxon>Ascaridoidea</taxon>
        <taxon>Ascarididae</taxon>
        <taxon>Parascaris</taxon>
    </lineage>
</organism>
<evidence type="ECO:0000313" key="1">
    <source>
        <dbReference type="Proteomes" id="UP000887569"/>
    </source>
</evidence>